<dbReference type="Pfam" id="PF00773">
    <property type="entry name" value="RNB"/>
    <property type="match status" value="1"/>
</dbReference>
<dbReference type="EMBL" id="AGUD01000065">
    <property type="protein sequence ID" value="EHN11808.1"/>
    <property type="molecule type" value="Genomic_DNA"/>
</dbReference>
<reference evidence="2 3" key="1">
    <citation type="journal article" date="2013" name="Biodegradation">
        <title>Quantitative proteomic analysis of ibuprofen-degrading Patulibacter sp. strain I11.</title>
        <authorList>
            <person name="Almeida B."/>
            <person name="Kjeldal H."/>
            <person name="Lolas I."/>
            <person name="Knudsen A.D."/>
            <person name="Carvalho G."/>
            <person name="Nielsen K.L."/>
            <person name="Barreto Crespo M.T."/>
            <person name="Stensballe A."/>
            <person name="Nielsen J.L."/>
        </authorList>
    </citation>
    <scope>NUCLEOTIDE SEQUENCE [LARGE SCALE GENOMIC DNA]</scope>
    <source>
        <strain evidence="2 3">I11</strain>
    </source>
</reference>
<sequence>MVVRRGRFLVAEPLFDRGTPVMIERSAEIGEGRIGLFGPPRKPGGRRGSGARLVRPIGSPDVARDVLEALLLHKGLPRRTARSVAAEAEGVAAGGPTGEQAIVRRDLRDLATFTIDPVTARDFDDAVSAEAIDEAAERFRVTAHIADVAAHVRPGGALDADARWRGTSVYVPGTVEPMLPPALSNDACSLVPGVDRLAVSVELELRAGEVVRARVDRTIIHSDARLDYDQVDRIFAGRERAQDPWAGPLLIARRVAAALQERREQTTTALELDTGEPRFAFDGDGHVEAIAIERQTEAHRLIEHLMIAANEQVARLLDEARAPALHRVHGRPEPEAVRRLADQLAVLGVATPELGGAEGDPPTPEQAAAAVAEISRRVDAHVRRTGHGRAGLSYLVLRALQQARYDPRGTGHAGLGLRHYCHFTSPIRRYPDLVCHRAILALIGAGEDGYTASDDLAELGLWCSATEREAMDVERTADRIARAFLLERILFAHGFDRTFAGEVTGVADAGAFVRFGTGDLGVGGGVADGEAFEGLLPVRMLHDDWWELDELGVMLVGTRSGRALRIGDPVAVAVQRVEPVRGRVTLVPARA</sequence>
<dbReference type="GO" id="GO:0003723">
    <property type="term" value="F:RNA binding"/>
    <property type="evidence" value="ECO:0007669"/>
    <property type="project" value="InterPro"/>
</dbReference>
<evidence type="ECO:0000313" key="3">
    <source>
        <dbReference type="Proteomes" id="UP000005143"/>
    </source>
</evidence>
<evidence type="ECO:0000259" key="1">
    <source>
        <dbReference type="PROSITE" id="PS50126"/>
    </source>
</evidence>
<protein>
    <submittedName>
        <fullName evidence="2">3'-to-5' exoribonuclease RNase R</fullName>
    </submittedName>
</protein>
<proteinExistence type="predicted"/>
<keyword evidence="3" id="KW-1185">Reference proteome</keyword>
<dbReference type="InterPro" id="IPR003029">
    <property type="entry name" value="S1_domain"/>
</dbReference>
<organism evidence="2 3">
    <name type="scientific">Patulibacter medicamentivorans</name>
    <dbReference type="NCBI Taxonomy" id="1097667"/>
    <lineage>
        <taxon>Bacteria</taxon>
        <taxon>Bacillati</taxon>
        <taxon>Actinomycetota</taxon>
        <taxon>Thermoleophilia</taxon>
        <taxon>Solirubrobacterales</taxon>
        <taxon>Patulibacteraceae</taxon>
        <taxon>Patulibacter</taxon>
    </lineage>
</organism>
<dbReference type="GO" id="GO:0004540">
    <property type="term" value="F:RNA nuclease activity"/>
    <property type="evidence" value="ECO:0007669"/>
    <property type="project" value="InterPro"/>
</dbReference>
<dbReference type="PATRIC" id="fig|1097667.3.peg.1288"/>
<dbReference type="InterPro" id="IPR012340">
    <property type="entry name" value="NA-bd_OB-fold"/>
</dbReference>
<dbReference type="GO" id="GO:0005829">
    <property type="term" value="C:cytosol"/>
    <property type="evidence" value="ECO:0007669"/>
    <property type="project" value="TreeGrafter"/>
</dbReference>
<accession>H0E3C4</accession>
<dbReference type="InterPro" id="IPR001900">
    <property type="entry name" value="RNase_II/R"/>
</dbReference>
<dbReference type="PANTHER" id="PTHR23355:SF9">
    <property type="entry name" value="DIS3-LIKE EXONUCLEASE 2"/>
    <property type="match status" value="1"/>
</dbReference>
<dbReference type="SUPFAM" id="SSF50249">
    <property type="entry name" value="Nucleic acid-binding proteins"/>
    <property type="match status" value="2"/>
</dbReference>
<dbReference type="SMART" id="SM00955">
    <property type="entry name" value="RNB"/>
    <property type="match status" value="1"/>
</dbReference>
<evidence type="ECO:0000313" key="2">
    <source>
        <dbReference type="EMBL" id="EHN11808.1"/>
    </source>
</evidence>
<dbReference type="Proteomes" id="UP000005143">
    <property type="component" value="Unassembled WGS sequence"/>
</dbReference>
<dbReference type="GO" id="GO:0006402">
    <property type="term" value="P:mRNA catabolic process"/>
    <property type="evidence" value="ECO:0007669"/>
    <property type="project" value="TreeGrafter"/>
</dbReference>
<name>H0E3C4_9ACTN</name>
<dbReference type="Gene3D" id="2.40.50.140">
    <property type="entry name" value="Nucleic acid-binding proteins"/>
    <property type="match status" value="1"/>
</dbReference>
<comment type="caution">
    <text evidence="2">The sequence shown here is derived from an EMBL/GenBank/DDBJ whole genome shotgun (WGS) entry which is preliminary data.</text>
</comment>
<dbReference type="InterPro" id="IPR050180">
    <property type="entry name" value="RNR_Ribonuclease"/>
</dbReference>
<feature type="domain" description="S1 motif" evidence="1">
    <location>
        <begin position="496"/>
        <end position="589"/>
    </location>
</feature>
<dbReference type="PANTHER" id="PTHR23355">
    <property type="entry name" value="RIBONUCLEASE"/>
    <property type="match status" value="1"/>
</dbReference>
<gene>
    <name evidence="2" type="ORF">PAI11_12920</name>
</gene>
<dbReference type="AlphaFoldDB" id="H0E3C4"/>
<dbReference type="PROSITE" id="PS50126">
    <property type="entry name" value="S1"/>
    <property type="match status" value="1"/>
</dbReference>